<dbReference type="EC" id="2.1.1.72" evidence="1"/>
<dbReference type="Gene3D" id="3.40.50.150">
    <property type="entry name" value="Vaccinia Virus protein VP39"/>
    <property type="match status" value="1"/>
</dbReference>
<sequence>MHAPAARACRARARCCSAMFPRMRRSAPKSSREVAALLAARCVALREAVLAALAAPTSQLRKLAGEWSPAGCGGEAEFADAFAQTIAYGLWIDRLDHPAATSTVVGAGLHGAATPGPLARALTAAAQHRGEIAEALTQLETAVAASATAALGEHGGLYLYEEFLAAYDGRLRREAGAYYTPAEVVHAQIVAVQQLLAAEFAAPLGFAAPEVVTIDPACGTGVYPLAIVAHALQRARESKEDLATCASDLAANLTAHELLAGPLAVAHARVTRALLAAGARLPAGGVRVVQRDTLARPERGEDDGRRIVVCIGNPPYDRRELAETDRGGWIRHGDREHGERALLADFLPDAAIGKHAKNVYNEYVYFWRWALWRACEQAERGIVCLITPSSFLRGPGFAALRRHMRAVLDALWIVDLGGDALGPRPSANVFKNVRTPVCIAVGVRRGETVGARAAAVWYARLPETDSREAKLRRLGALQSLDEFAWARASDDWEAPFVPATSGDYSDWPRLVDLFPWQHAGAQWKRTWPIAVTRELAERRWRALLHADDRAAAFRETEAWTITREGIDLFEGSPLPALASLPAEAPTPRIERIAWRSLDRRWCLADARLGDRLRPALWRAHGPSQRYMTTLLSSGLSRGPAAMACAEVPDLHHFRGSFGDKGVIPLWRDRAATEANVTRGVLDVLRDMFNRAVTAEQLFSYVYGCLAHPGYTRMLAEELAEPGPRVPITRDAELFARCAALGEELLGLHSFRGGVVEGRARCVAPVSEQPRAFEYEDGVLVVGSGRFAPVAPAVWAYEVSGLKVVQSWLAGRMLQPRGRTSSPLDALRPEGWTEALTQELLELLWVLERSLALHDVQAEVFAQIVVGELVAASALPPPTPEERREARFPMP</sequence>
<dbReference type="InterPro" id="IPR041635">
    <property type="entry name" value="Type_ISP_LLaBIII_C"/>
</dbReference>
<reference evidence="6" key="1">
    <citation type="submission" date="2021-08" db="EMBL/GenBank/DDBJ databases">
        <authorList>
            <person name="Stevens D.C."/>
        </authorList>
    </citation>
    <scope>NUCLEOTIDE SEQUENCE</scope>
    <source>
        <strain evidence="6">DSM 53165</strain>
    </source>
</reference>
<evidence type="ECO:0000313" key="6">
    <source>
        <dbReference type="EMBL" id="MBZ5711121.1"/>
    </source>
</evidence>
<dbReference type="PRINTS" id="PR00507">
    <property type="entry name" value="N12N6MTFRASE"/>
</dbReference>
<dbReference type="EMBL" id="JAIRAU010000023">
    <property type="protein sequence ID" value="MBZ5711121.1"/>
    <property type="molecule type" value="Genomic_DNA"/>
</dbReference>
<evidence type="ECO:0000256" key="3">
    <source>
        <dbReference type="ARBA" id="ARBA00022679"/>
    </source>
</evidence>
<gene>
    <name evidence="6" type="ORF">K7C98_17890</name>
</gene>
<dbReference type="Proteomes" id="UP001139031">
    <property type="component" value="Unassembled WGS sequence"/>
</dbReference>
<dbReference type="InterPro" id="IPR029063">
    <property type="entry name" value="SAM-dependent_MTases_sf"/>
</dbReference>
<keyword evidence="7" id="KW-1185">Reference proteome</keyword>
<dbReference type="RefSeq" id="WP_224192893.1">
    <property type="nucleotide sequence ID" value="NZ_JAIRAU010000023.1"/>
</dbReference>
<protein>
    <recommendedName>
        <fullName evidence="1">site-specific DNA-methyltransferase (adenine-specific)</fullName>
        <ecNumber evidence="1">2.1.1.72</ecNumber>
    </recommendedName>
</protein>
<organism evidence="6 7">
    <name type="scientific">Nannocystis pusilla</name>
    <dbReference type="NCBI Taxonomy" id="889268"/>
    <lineage>
        <taxon>Bacteria</taxon>
        <taxon>Pseudomonadati</taxon>
        <taxon>Myxococcota</taxon>
        <taxon>Polyangia</taxon>
        <taxon>Nannocystales</taxon>
        <taxon>Nannocystaceae</taxon>
        <taxon>Nannocystis</taxon>
    </lineage>
</organism>
<name>A0ABS7TST1_9BACT</name>
<comment type="catalytic activity">
    <reaction evidence="4">
        <text>a 2'-deoxyadenosine in DNA + S-adenosyl-L-methionine = an N(6)-methyl-2'-deoxyadenosine in DNA + S-adenosyl-L-homocysteine + H(+)</text>
        <dbReference type="Rhea" id="RHEA:15197"/>
        <dbReference type="Rhea" id="RHEA-COMP:12418"/>
        <dbReference type="Rhea" id="RHEA-COMP:12419"/>
        <dbReference type="ChEBI" id="CHEBI:15378"/>
        <dbReference type="ChEBI" id="CHEBI:57856"/>
        <dbReference type="ChEBI" id="CHEBI:59789"/>
        <dbReference type="ChEBI" id="CHEBI:90615"/>
        <dbReference type="ChEBI" id="CHEBI:90616"/>
        <dbReference type="EC" id="2.1.1.72"/>
    </reaction>
</comment>
<evidence type="ECO:0000259" key="5">
    <source>
        <dbReference type="Pfam" id="PF18135"/>
    </source>
</evidence>
<proteinExistence type="predicted"/>
<dbReference type="PANTHER" id="PTHR33841:SF1">
    <property type="entry name" value="DNA METHYLTRANSFERASE A"/>
    <property type="match status" value="1"/>
</dbReference>
<evidence type="ECO:0000256" key="2">
    <source>
        <dbReference type="ARBA" id="ARBA00022603"/>
    </source>
</evidence>
<evidence type="ECO:0000313" key="7">
    <source>
        <dbReference type="Proteomes" id="UP001139031"/>
    </source>
</evidence>
<comment type="caution">
    <text evidence="6">The sequence shown here is derived from an EMBL/GenBank/DDBJ whole genome shotgun (WGS) entry which is preliminary data.</text>
</comment>
<evidence type="ECO:0000256" key="1">
    <source>
        <dbReference type="ARBA" id="ARBA00011900"/>
    </source>
</evidence>
<dbReference type="SUPFAM" id="SSF53335">
    <property type="entry name" value="S-adenosyl-L-methionine-dependent methyltransferases"/>
    <property type="match status" value="1"/>
</dbReference>
<feature type="domain" description="Type ISP restriction-modification enzyme LLaBIII C-terminal specificity" evidence="5">
    <location>
        <begin position="512"/>
        <end position="842"/>
    </location>
</feature>
<accession>A0ABS7TST1</accession>
<keyword evidence="3" id="KW-0808">Transferase</keyword>
<dbReference type="Pfam" id="PF18135">
    <property type="entry name" value="Type_ISP_C"/>
    <property type="match status" value="1"/>
</dbReference>
<dbReference type="InterPro" id="IPR050953">
    <property type="entry name" value="N4_N6_ade-DNA_methylase"/>
</dbReference>
<dbReference type="PANTHER" id="PTHR33841">
    <property type="entry name" value="DNA METHYLTRANSFERASE YEEA-RELATED"/>
    <property type="match status" value="1"/>
</dbReference>
<keyword evidence="2" id="KW-0489">Methyltransferase</keyword>
<evidence type="ECO:0000256" key="4">
    <source>
        <dbReference type="ARBA" id="ARBA00047942"/>
    </source>
</evidence>